<dbReference type="AlphaFoldDB" id="A0A094J8Y3"/>
<protein>
    <recommendedName>
        <fullName evidence="1">Schlafen AlbA-2 domain-containing protein</fullName>
    </recommendedName>
</protein>
<dbReference type="STRING" id="1515746.HR45_16950"/>
<proteinExistence type="predicted"/>
<reference evidence="2 3" key="1">
    <citation type="submission" date="2014-06" db="EMBL/GenBank/DDBJ databases">
        <title>Shewanella sp. YQH10.</title>
        <authorList>
            <person name="Liu Y."/>
            <person name="Zeng R."/>
        </authorList>
    </citation>
    <scope>NUCLEOTIDE SEQUENCE [LARGE SCALE GENOMIC DNA]</scope>
    <source>
        <strain evidence="2 3">YQH10</strain>
    </source>
</reference>
<dbReference type="Pfam" id="PF04326">
    <property type="entry name" value="SLFN_AlbA_2"/>
    <property type="match status" value="1"/>
</dbReference>
<dbReference type="InterPro" id="IPR007421">
    <property type="entry name" value="Schlafen_AlbA_2_dom"/>
</dbReference>
<comment type="caution">
    <text evidence="2">The sequence shown here is derived from an EMBL/GenBank/DDBJ whole genome shotgun (WGS) entry which is preliminary data.</text>
</comment>
<dbReference type="eggNOG" id="COG2865">
    <property type="taxonomic scope" value="Bacteria"/>
</dbReference>
<sequence length="636" mass="72097">MEFALNNLDELALLRESAEIECKLASGQDGKGAIPKDMWESYSAMANTDGGYIVLGLKEKNHQFSVVGIEQIEKVKADLFNTANNPDKVSINLLTNQTVQEIEIDGKKLLVIFIPRAKRQQRPVFLKGNPLGNTYKRLHEADQKLSDEQVKRMLAEQVEDSRDDEVLVHFTMADLDLESLRIYRQTYANLNPGHPWNELDNEAFLRMIGAWRVNRETGMQGPTVAGLLMFGIYPAIQEKFPYYMLDYQERPEAKTELRWVDRVTLDGTWSGNLYDFSRKVYRKLVDGLKVPFRLEQGVRQEDTPVHIALREALANVIIHADYTGRASVLVVKRPDMFGFRNPGLMRVPVEIALNGGEPDCRNRLLAQMFRYIKFGEQAGSGIPHILDGWKSQHWKVPLLREVSEPNEQTLLELKMIDLYPPEVIEFLNQKFPQVFTKLSELERIIVITIYSESYLTHHQICTQTSAHTREVTIALVKLERMGIIASTGEQKNKVYHCPDVEIPTPDNESGRFLAEHVFVVNPHSNVTSAVNPELGPDLTPEVAPDSGIDQQEWAKLQAIASSVKGSAKSVGKEAIVAAILEICSERYVTLSDLAQLLDKKPDTLRKNYLNPLVKDDLLALAYPTTRNHPKQAYIKI</sequence>
<evidence type="ECO:0000259" key="1">
    <source>
        <dbReference type="Pfam" id="PF04326"/>
    </source>
</evidence>
<evidence type="ECO:0000313" key="2">
    <source>
        <dbReference type="EMBL" id="KFZ36345.1"/>
    </source>
</evidence>
<gene>
    <name evidence="2" type="ORF">HR45_16950</name>
</gene>
<dbReference type="OrthoDB" id="9768354at2"/>
<dbReference type="Gene3D" id="3.30.565.60">
    <property type="match status" value="1"/>
</dbReference>
<evidence type="ECO:0000313" key="3">
    <source>
        <dbReference type="Proteomes" id="UP000029264"/>
    </source>
</evidence>
<dbReference type="Gene3D" id="3.30.950.30">
    <property type="entry name" value="Schlafen, AAA domain"/>
    <property type="match status" value="1"/>
</dbReference>
<feature type="domain" description="Schlafen AlbA-2" evidence="1">
    <location>
        <begin position="16"/>
        <end position="144"/>
    </location>
</feature>
<dbReference type="Pfam" id="PF13749">
    <property type="entry name" value="HATPase_c_4"/>
    <property type="match status" value="1"/>
</dbReference>
<dbReference type="EMBL" id="JPEO01000019">
    <property type="protein sequence ID" value="KFZ36345.1"/>
    <property type="molecule type" value="Genomic_DNA"/>
</dbReference>
<dbReference type="PANTHER" id="PTHR30595:SF6">
    <property type="entry name" value="SCHLAFEN ALBA-2 DOMAIN-CONTAINING PROTEIN"/>
    <property type="match status" value="1"/>
</dbReference>
<dbReference type="Proteomes" id="UP000029264">
    <property type="component" value="Unassembled WGS sequence"/>
</dbReference>
<organism evidence="2 3">
    <name type="scientific">Shewanella mangrovi</name>
    <dbReference type="NCBI Taxonomy" id="1515746"/>
    <lineage>
        <taxon>Bacteria</taxon>
        <taxon>Pseudomonadati</taxon>
        <taxon>Pseudomonadota</taxon>
        <taxon>Gammaproteobacteria</taxon>
        <taxon>Alteromonadales</taxon>
        <taxon>Shewanellaceae</taxon>
        <taxon>Shewanella</taxon>
    </lineage>
</organism>
<dbReference type="PANTHER" id="PTHR30595">
    <property type="entry name" value="GLPR-RELATED TRANSCRIPTIONAL REPRESSOR"/>
    <property type="match status" value="1"/>
</dbReference>
<dbReference type="InterPro" id="IPR038475">
    <property type="entry name" value="RecG_C_sf"/>
</dbReference>
<name>A0A094J8Y3_9GAMM</name>
<accession>A0A094J8Y3</accession>
<keyword evidence="3" id="KW-1185">Reference proteome</keyword>
<dbReference type="InterPro" id="IPR038461">
    <property type="entry name" value="Schlafen_AlbA_2_dom_sf"/>
</dbReference>